<evidence type="ECO:0000313" key="1">
    <source>
        <dbReference type="EMBL" id="MBR0597901.1"/>
    </source>
</evidence>
<gene>
    <name evidence="1" type="ORF">KCX82_08460</name>
</gene>
<keyword evidence="2" id="KW-1185">Reference proteome</keyword>
<reference evidence="1" key="2">
    <citation type="submission" date="2021-04" db="EMBL/GenBank/DDBJ databases">
        <authorList>
            <person name="Liu J."/>
        </authorList>
    </citation>
    <scope>NUCLEOTIDE SEQUENCE</scope>
    <source>
        <strain evidence="1">BAD-6</strain>
    </source>
</reference>
<comment type="caution">
    <text evidence="1">The sequence shown here is derived from an EMBL/GenBank/DDBJ whole genome shotgun (WGS) entry which is preliminary data.</text>
</comment>
<protein>
    <recommendedName>
        <fullName evidence="3">DUF3156 family protein</fullName>
    </recommendedName>
</protein>
<organism evidence="1 2">
    <name type="scientific">Sinanaerobacter chloroacetimidivorans</name>
    <dbReference type="NCBI Taxonomy" id="2818044"/>
    <lineage>
        <taxon>Bacteria</taxon>
        <taxon>Bacillati</taxon>
        <taxon>Bacillota</taxon>
        <taxon>Clostridia</taxon>
        <taxon>Peptostreptococcales</taxon>
        <taxon>Anaerovoracaceae</taxon>
        <taxon>Sinanaerobacter</taxon>
    </lineage>
</organism>
<dbReference type="Pfam" id="PF11354">
    <property type="entry name" value="DUF3156"/>
    <property type="match status" value="1"/>
</dbReference>
<evidence type="ECO:0000313" key="2">
    <source>
        <dbReference type="Proteomes" id="UP000675664"/>
    </source>
</evidence>
<dbReference type="AlphaFoldDB" id="A0A8J7W2G1"/>
<dbReference type="RefSeq" id="WP_227018028.1">
    <property type="nucleotide sequence ID" value="NZ_JAGSND010000004.1"/>
</dbReference>
<accession>A0A8J7W2G1</accession>
<proteinExistence type="predicted"/>
<evidence type="ECO:0008006" key="3">
    <source>
        <dbReference type="Google" id="ProtNLM"/>
    </source>
</evidence>
<reference evidence="1" key="1">
    <citation type="submission" date="2021-04" db="EMBL/GenBank/DDBJ databases">
        <title>Sinoanaerobacter chloroacetimidivorans sp. nov., an obligate anaerobic bacterium isolated from anaerobic sludge.</title>
        <authorList>
            <person name="Bao Y."/>
        </authorList>
    </citation>
    <scope>NUCLEOTIDE SEQUENCE</scope>
    <source>
        <strain evidence="1">BAD-6</strain>
    </source>
</reference>
<dbReference type="Proteomes" id="UP000675664">
    <property type="component" value="Unassembled WGS sequence"/>
</dbReference>
<dbReference type="InterPro" id="IPR021500">
    <property type="entry name" value="DUF3156"/>
</dbReference>
<name>A0A8J7W2G1_9FIRM</name>
<dbReference type="EMBL" id="JAGSND010000004">
    <property type="protein sequence ID" value="MBR0597901.1"/>
    <property type="molecule type" value="Genomic_DNA"/>
</dbReference>
<sequence length="219" mass="25351">MDIYLKRDKNYNLPCYRERENPQHIINKKANLKLNYVASIFRCALGGHILEIKDRFLSKNLILEKLRYVKELNLTYKIENRFFAMSYDLIYEATYQAEDKLLETHSCAFAVKLKGAVSVSGAQFMDQGSECTPEDIEGYLNRLNNALILNRIKALDLTDISVSYKASTSTWTVKCRSLIGSTTWNFIPPVLHLITPRKEECIQLIEFYELVLDAVTHKQ</sequence>